<keyword evidence="2" id="KW-0963">Cytoplasm</keyword>
<keyword evidence="5" id="KW-1185">Reference proteome</keyword>
<sequence length="221" mass="23956">MTEVSFAKSFLAALDGRPIKLSPDHVEDPKTYQARSAYILPKMPKPISKRKGTSVAPGQERSLAVTVKSLRNPPLDLRLSSQPLNTSIHDVKASVAKETGIAENKIKILHKKKPISDSKVLKDLVGDDETTIEFSVMIMGGASAATAAKPEAQNDVAQGLSGADVLQTEEFWSDLNGFLLQRIREEQLAAELTDTFQQAWKAKGVSLISIGSEVFMSSNPP</sequence>
<evidence type="ECO:0000256" key="1">
    <source>
        <dbReference type="ARBA" id="ARBA00004514"/>
    </source>
</evidence>
<dbReference type="CDD" id="cd17039">
    <property type="entry name" value="Ubl_ubiquitin_like"/>
    <property type="match status" value="1"/>
</dbReference>
<organism evidence="4 5">
    <name type="scientific">Xylaria flabelliformis</name>
    <dbReference type="NCBI Taxonomy" id="2512241"/>
    <lineage>
        <taxon>Eukaryota</taxon>
        <taxon>Fungi</taxon>
        <taxon>Dikarya</taxon>
        <taxon>Ascomycota</taxon>
        <taxon>Pezizomycotina</taxon>
        <taxon>Sordariomycetes</taxon>
        <taxon>Xylariomycetidae</taxon>
        <taxon>Xylariales</taxon>
        <taxon>Xylariaceae</taxon>
        <taxon>Xylaria</taxon>
    </lineage>
</organism>
<dbReference type="EMBL" id="VFLP01000020">
    <property type="protein sequence ID" value="TRX94667.1"/>
    <property type="molecule type" value="Genomic_DNA"/>
</dbReference>
<dbReference type="InterPro" id="IPR029071">
    <property type="entry name" value="Ubiquitin-like_domsf"/>
</dbReference>
<dbReference type="Gene3D" id="1.10.286.70">
    <property type="entry name" value="Get5 dimerization domain"/>
    <property type="match status" value="1"/>
</dbReference>
<dbReference type="InterPro" id="IPR000626">
    <property type="entry name" value="Ubiquitin-like_dom"/>
</dbReference>
<dbReference type="PANTHER" id="PTHR46555:SF1">
    <property type="entry name" value="UBIQUITIN-LIKE PROTEIN 4A"/>
    <property type="match status" value="1"/>
</dbReference>
<comment type="subcellular location">
    <subcellularLocation>
        <location evidence="1">Cytoplasm</location>
        <location evidence="1">Cytosol</location>
    </subcellularLocation>
</comment>
<dbReference type="STRING" id="2512241.A0A553I390"/>
<dbReference type="GO" id="GO:0005829">
    <property type="term" value="C:cytosol"/>
    <property type="evidence" value="ECO:0007669"/>
    <property type="project" value="UniProtKB-SubCell"/>
</dbReference>
<dbReference type="InterPro" id="IPR024737">
    <property type="entry name" value="Get5_N"/>
</dbReference>
<dbReference type="GO" id="GO:0006620">
    <property type="term" value="P:post-translational protein targeting to endoplasmic reticulum membrane"/>
    <property type="evidence" value="ECO:0007669"/>
    <property type="project" value="InterPro"/>
</dbReference>
<accession>A0A553I390</accession>
<proteinExistence type="predicted"/>
<dbReference type="InterPro" id="IPR047154">
    <property type="entry name" value="UBL4A-like"/>
</dbReference>
<gene>
    <name evidence="4" type="ORF">FHL15_004439</name>
</gene>
<dbReference type="PROSITE" id="PS50053">
    <property type="entry name" value="UBIQUITIN_2"/>
    <property type="match status" value="1"/>
</dbReference>
<dbReference type="PANTHER" id="PTHR46555">
    <property type="entry name" value="UBIQUITIN-LIKE PROTEIN 4A"/>
    <property type="match status" value="1"/>
</dbReference>
<feature type="domain" description="Ubiquitin-like" evidence="3">
    <location>
        <begin position="63"/>
        <end position="141"/>
    </location>
</feature>
<reference evidence="5" key="1">
    <citation type="submission" date="2019-06" db="EMBL/GenBank/DDBJ databases">
        <title>Draft genome sequence of the griseofulvin-producing fungus Xylaria cubensis strain G536.</title>
        <authorList>
            <person name="Mead M.E."/>
            <person name="Raja H.A."/>
            <person name="Steenwyk J.L."/>
            <person name="Knowles S.L."/>
            <person name="Oberlies N.H."/>
            <person name="Rokas A."/>
        </authorList>
    </citation>
    <scope>NUCLEOTIDE SEQUENCE [LARGE SCALE GENOMIC DNA]</scope>
    <source>
        <strain evidence="5">G536</strain>
    </source>
</reference>
<dbReference type="SUPFAM" id="SSF54236">
    <property type="entry name" value="Ubiquitin-like"/>
    <property type="match status" value="1"/>
</dbReference>
<comment type="caution">
    <text evidence="4">The sequence shown here is derived from an EMBL/GenBank/DDBJ whole genome shotgun (WGS) entry which is preliminary data.</text>
</comment>
<dbReference type="AlphaFoldDB" id="A0A553I390"/>
<dbReference type="Proteomes" id="UP000319160">
    <property type="component" value="Unassembled WGS sequence"/>
</dbReference>
<dbReference type="OrthoDB" id="5366541at2759"/>
<dbReference type="Pfam" id="PF17183">
    <property type="entry name" value="Get5_C"/>
    <property type="match status" value="1"/>
</dbReference>
<name>A0A553I390_9PEZI</name>
<evidence type="ECO:0000259" key="3">
    <source>
        <dbReference type="PROSITE" id="PS50053"/>
    </source>
</evidence>
<dbReference type="Gene3D" id="3.10.20.90">
    <property type="entry name" value="Phosphatidylinositol 3-kinase Catalytic Subunit, Chain A, domain 1"/>
    <property type="match status" value="1"/>
</dbReference>
<evidence type="ECO:0000256" key="2">
    <source>
        <dbReference type="ARBA" id="ARBA00022490"/>
    </source>
</evidence>
<dbReference type="Pfam" id="PF12754">
    <property type="entry name" value="Get5_N"/>
    <property type="match status" value="1"/>
</dbReference>
<evidence type="ECO:0000313" key="5">
    <source>
        <dbReference type="Proteomes" id="UP000319160"/>
    </source>
</evidence>
<evidence type="ECO:0000313" key="4">
    <source>
        <dbReference type="EMBL" id="TRX94667.1"/>
    </source>
</evidence>
<protein>
    <recommendedName>
        <fullName evidence="3">Ubiquitin-like domain-containing protein</fullName>
    </recommendedName>
</protein>
<dbReference type="InterPro" id="IPR049256">
    <property type="entry name" value="Get5_C"/>
</dbReference>